<dbReference type="SUPFAM" id="SSF52540">
    <property type="entry name" value="P-loop containing nucleoside triphosphate hydrolases"/>
    <property type="match status" value="1"/>
</dbReference>
<evidence type="ECO:0000313" key="3">
    <source>
        <dbReference type="Proteomes" id="UP000194798"/>
    </source>
</evidence>
<gene>
    <name evidence="2" type="ORF">TPSD3_14135</name>
</gene>
<dbReference type="SUPFAM" id="SSF56112">
    <property type="entry name" value="Protein kinase-like (PK-like)"/>
    <property type="match status" value="1"/>
</dbReference>
<dbReference type="PROSITE" id="PS50011">
    <property type="entry name" value="PROTEIN_KINASE_DOM"/>
    <property type="match status" value="1"/>
</dbReference>
<dbReference type="Pfam" id="PF01590">
    <property type="entry name" value="GAF"/>
    <property type="match status" value="1"/>
</dbReference>
<dbReference type="EMBL" id="MSLT01000023">
    <property type="protein sequence ID" value="OUD12255.1"/>
    <property type="molecule type" value="Genomic_DNA"/>
</dbReference>
<dbReference type="GO" id="GO:0004672">
    <property type="term" value="F:protein kinase activity"/>
    <property type="evidence" value="ECO:0007669"/>
    <property type="project" value="InterPro"/>
</dbReference>
<keyword evidence="3" id="KW-1185">Reference proteome</keyword>
<dbReference type="InterPro" id="IPR003018">
    <property type="entry name" value="GAF"/>
</dbReference>
<dbReference type="CDD" id="cd14014">
    <property type="entry name" value="STKc_PknB_like"/>
    <property type="match status" value="1"/>
</dbReference>
<dbReference type="Pfam" id="PF00069">
    <property type="entry name" value="Pkinase"/>
    <property type="match status" value="1"/>
</dbReference>
<dbReference type="InterPro" id="IPR053159">
    <property type="entry name" value="Hybrid_Histidine_Kinase"/>
</dbReference>
<dbReference type="InterPro" id="IPR000719">
    <property type="entry name" value="Prot_kinase_dom"/>
</dbReference>
<dbReference type="InterPro" id="IPR029016">
    <property type="entry name" value="GAF-like_dom_sf"/>
</dbReference>
<organism evidence="2 3">
    <name type="scientific">Thioflexithrix psekupsensis</name>
    <dbReference type="NCBI Taxonomy" id="1570016"/>
    <lineage>
        <taxon>Bacteria</taxon>
        <taxon>Pseudomonadati</taxon>
        <taxon>Pseudomonadota</taxon>
        <taxon>Gammaproteobacteria</taxon>
        <taxon>Thiotrichales</taxon>
        <taxon>Thioflexithrix</taxon>
    </lineage>
</organism>
<dbReference type="Gene3D" id="1.10.510.10">
    <property type="entry name" value="Transferase(Phosphotransferase) domain 1"/>
    <property type="match status" value="1"/>
</dbReference>
<dbReference type="PANTHER" id="PTHR43642:SF1">
    <property type="entry name" value="HYBRID SIGNAL TRANSDUCTION HISTIDINE KINASE G"/>
    <property type="match status" value="1"/>
</dbReference>
<dbReference type="SMART" id="SM00220">
    <property type="entry name" value="S_TKc"/>
    <property type="match status" value="1"/>
</dbReference>
<dbReference type="PROSITE" id="PS00108">
    <property type="entry name" value="PROTEIN_KINASE_ST"/>
    <property type="match status" value="1"/>
</dbReference>
<dbReference type="SUPFAM" id="SSF55781">
    <property type="entry name" value="GAF domain-like"/>
    <property type="match status" value="1"/>
</dbReference>
<dbReference type="Proteomes" id="UP000194798">
    <property type="component" value="Unassembled WGS sequence"/>
</dbReference>
<dbReference type="InterPro" id="IPR027417">
    <property type="entry name" value="P-loop_NTPase"/>
</dbReference>
<reference evidence="2 3" key="1">
    <citation type="submission" date="2016-12" db="EMBL/GenBank/DDBJ databases">
        <title>Thioflexothrix psekupsii D3 genome sequencing and assembly.</title>
        <authorList>
            <person name="Fomenkov A."/>
            <person name="Vincze T."/>
            <person name="Grabovich M."/>
            <person name="Anton B.P."/>
            <person name="Dubinina G."/>
            <person name="Orlova M."/>
            <person name="Belousova E."/>
            <person name="Roberts R.J."/>
        </authorList>
    </citation>
    <scope>NUCLEOTIDE SEQUENCE [LARGE SCALE GENOMIC DNA]</scope>
    <source>
        <strain evidence="2">D3</strain>
    </source>
</reference>
<protein>
    <recommendedName>
        <fullName evidence="1">Protein kinase domain-containing protein</fullName>
    </recommendedName>
</protein>
<dbReference type="Pfam" id="PF13191">
    <property type="entry name" value="AAA_16"/>
    <property type="match status" value="1"/>
</dbReference>
<dbReference type="InterPro" id="IPR008271">
    <property type="entry name" value="Ser/Thr_kinase_AS"/>
</dbReference>
<dbReference type="Pfam" id="PF25503">
    <property type="entry name" value="TPR_CHK1"/>
    <property type="match status" value="1"/>
</dbReference>
<dbReference type="Gene3D" id="3.30.450.40">
    <property type="match status" value="1"/>
</dbReference>
<evidence type="ECO:0000259" key="1">
    <source>
        <dbReference type="PROSITE" id="PS50011"/>
    </source>
</evidence>
<dbReference type="PANTHER" id="PTHR43642">
    <property type="entry name" value="HYBRID SIGNAL TRANSDUCTION HISTIDINE KINASE G"/>
    <property type="match status" value="1"/>
</dbReference>
<dbReference type="GO" id="GO:0005524">
    <property type="term" value="F:ATP binding"/>
    <property type="evidence" value="ECO:0007669"/>
    <property type="project" value="InterPro"/>
</dbReference>
<dbReference type="OrthoDB" id="9801841at2"/>
<dbReference type="SMART" id="SM00065">
    <property type="entry name" value="GAF"/>
    <property type="match status" value="1"/>
</dbReference>
<dbReference type="InterPro" id="IPR011009">
    <property type="entry name" value="Kinase-like_dom_sf"/>
</dbReference>
<dbReference type="RefSeq" id="WP_086489204.1">
    <property type="nucleotide sequence ID" value="NZ_MSLT01000023.1"/>
</dbReference>
<dbReference type="InterPro" id="IPR041664">
    <property type="entry name" value="AAA_16"/>
</dbReference>
<name>A0A251X4H2_9GAMM</name>
<evidence type="ECO:0000313" key="2">
    <source>
        <dbReference type="EMBL" id="OUD12255.1"/>
    </source>
</evidence>
<sequence>MIALQGYTITEEIYSDAKSSIYRGHRDWDGLEVIIKTLRSDYPTPKELAQIRHEFELTRELSLKGSVRPYELVKCHNGLALILEDVGGESLKNLIARRKLSLVAFLKIAIQLTNAVGELHHHHIIHKDIKPSNVIVNMETNQVKITDFSISTRLAVENQHLSTLDKLEGTIAYMSPEQTGRMNRVIDYRSDFYSLGVTFYELLVGWLPFQSNDPIELIHCHIARIPPEPYILHSDIPRPVSDIIMKLMSKNAEERYQSAEGLRFDLQICLRAYKKHGTIEPFRLARQDIVDKFRLPQKLYGRTAELTTLLDTFDYVCQGSKSALLVCGDSGLGKTTLVQQLQKPVMQKNGFFVVGRFESTEQPHPYSALVHALREIVNCILTESASQIAQWRKKLLAILNHDIHLLSPVIPELEMIVGRHVKTDKSALLIEESDSSFKLAFEKCIQVFSTPDHPLVMFIDDIQWADVASLNLLQTMLTDANVQSFLLILGYRDPSPLSEKHPLYPMLQTLNHHLISMEQLILKPMKLEHVNQLITETLHCSLSYARPLAELVMTKTEGHPFFVNAFLKKVYRSGYLKFNRTSKRWEWNTQRIIEMDMTDNVVSIISERLQRLSDNCQEVLKLAACIGVTFDIKTLSTLYEQTEPVTTGALWEAVEENLIAPLSDSYQLLYNAVEGKDSTDFVSNNASYRFLHDRIQQAAYSLLLEEEKQVIHYQLGRLLREKTSPNQLDEMLFDIVRHLNQGIQQMHSDVDLYDLARLNLAVAKKSRTTGAYQTALIYLNTGLNILPADAWEKQYHLTMSLHTQAMEMEYANGHVERADKLFSIVLENAESLLDQARIYEIRILFFIAQNQLQKSLDMGLQVLHMLNMPVPREDSDLSGLFSELQPLLGERQIEELIDLPSMRDEHKLSALRILVSIALPSYFVAPKLYPILEFMQVRLCIQNGNSPMAASAYASYGLVLCGTLNDLDAGYRYGQLALKVLEKYPSKEYHARVLTLVNAFSRHWKDSAKESAAALLQTSEWSLNNGNIEYACYSGMYCAINTFLSTESLARANDTFQFVMDIMIRFKASEQIYYTQITQMWYQLSENLQSESRHICQLKGARCNEETLLPQLQAQSNKHALFCYYFIKGLLCYWLDDAHKALPYLEQAANVAHSAPASFHHSFYVFYHALVLYVTWNHLSPEQKTAKMSQLTQLETTLEKWSWHSPINFKAQYLLIQAEHARLEQQTEIALRYYEKAINHAHENGQIQIEAIINERAASFYQQLGSEKSARLYLADAHYAYIAWGATAKAKLLETAHPFLNYRHARKEWQNSMTQTTVNEPASSTTNTIAQYGSNFDLITVIKISQAIATELVLPELVKKLLHVVMENLGAQQGLLVLIREGQLYIEAEIRTEKSEAVLFQSMPLESLTSAQQSHYPIGLIHYVVRTQTGLMLHDAAQEGLFVNDSYITANKPLSILCNPLFYQDELIGILYLENNLIANAFTSNRTHMLQLLSNQIAIAIANAMFYE</sequence>
<proteinExistence type="predicted"/>
<dbReference type="Gene3D" id="3.40.50.300">
    <property type="entry name" value="P-loop containing nucleotide triphosphate hydrolases"/>
    <property type="match status" value="1"/>
</dbReference>
<feature type="domain" description="Protein kinase" evidence="1">
    <location>
        <begin position="7"/>
        <end position="279"/>
    </location>
</feature>
<comment type="caution">
    <text evidence="2">The sequence shown here is derived from an EMBL/GenBank/DDBJ whole genome shotgun (WGS) entry which is preliminary data.</text>
</comment>
<accession>A0A251X4H2</accession>